<comment type="caution">
    <text evidence="1">The sequence shown here is derived from an EMBL/GenBank/DDBJ whole genome shotgun (WGS) entry which is preliminary data.</text>
</comment>
<evidence type="ECO:0000313" key="1">
    <source>
        <dbReference type="EMBL" id="GFR39312.1"/>
    </source>
</evidence>
<name>A0A916QIW6_9BACL</name>
<reference evidence="1" key="2">
    <citation type="journal article" date="2021" name="Data Brief">
        <title>Draft genome sequence data of the facultative, thermophilic, xylanolytic bacterium Paenibacillus sp. strain DA-C8.</title>
        <authorList>
            <person name="Chhe C."/>
            <person name="Uke A."/>
            <person name="Baramee S."/>
            <person name="Ungkulpasvich U."/>
            <person name="Tachaapaikoon C."/>
            <person name="Pason P."/>
            <person name="Waeonukul R."/>
            <person name="Ratanakhanokchai K."/>
            <person name="Kosugi A."/>
        </authorList>
    </citation>
    <scope>NUCLEOTIDE SEQUENCE</scope>
    <source>
        <strain evidence="1">DA-C8</strain>
    </source>
</reference>
<organism evidence="1 2">
    <name type="scientific">Insulibacter thermoxylanivorax</name>
    <dbReference type="NCBI Taxonomy" id="2749268"/>
    <lineage>
        <taxon>Bacteria</taxon>
        <taxon>Bacillati</taxon>
        <taxon>Bacillota</taxon>
        <taxon>Bacilli</taxon>
        <taxon>Bacillales</taxon>
        <taxon>Paenibacillaceae</taxon>
        <taxon>Insulibacter</taxon>
    </lineage>
</organism>
<dbReference type="Proteomes" id="UP000654993">
    <property type="component" value="Unassembled WGS sequence"/>
</dbReference>
<proteinExistence type="predicted"/>
<accession>A0A916QIW6</accession>
<dbReference type="EMBL" id="BMAQ01000041">
    <property type="protein sequence ID" value="GFR39312.1"/>
    <property type="molecule type" value="Genomic_DNA"/>
</dbReference>
<sequence>MRFEREWDLFLQSQIETARGNRKERLLQDLIGEKKMFREALWPVFQTFEGFILEFPLRSTSGVTIYVDSCYEPLKNCF</sequence>
<evidence type="ECO:0000313" key="2">
    <source>
        <dbReference type="Proteomes" id="UP000654993"/>
    </source>
</evidence>
<reference evidence="1" key="1">
    <citation type="submission" date="2020-08" db="EMBL/GenBank/DDBJ databases">
        <authorList>
            <person name="Uke A."/>
            <person name="Chhe C."/>
            <person name="Baramee S."/>
            <person name="Kosugi A."/>
        </authorList>
    </citation>
    <scope>NUCLEOTIDE SEQUENCE</scope>
    <source>
        <strain evidence="1">DA-C8</strain>
    </source>
</reference>
<protein>
    <submittedName>
        <fullName evidence="1">Uncharacterized protein</fullName>
    </submittedName>
</protein>
<dbReference type="AlphaFoldDB" id="A0A916QIW6"/>
<keyword evidence="2" id="KW-1185">Reference proteome</keyword>
<gene>
    <name evidence="1" type="ORF">PRECH8_26080</name>
</gene>